<keyword evidence="15" id="KW-0234">DNA repair</keyword>
<comment type="subcellular location">
    <subcellularLocation>
        <location evidence="3">Chromosome</location>
    </subcellularLocation>
    <subcellularLocation>
        <location evidence="2">Nucleus</location>
    </subcellularLocation>
</comment>
<dbReference type="Pfam" id="PF04423">
    <property type="entry name" value="Rad50_zn_hook"/>
    <property type="match status" value="1"/>
</dbReference>
<name>A0A8J5K3P0_HOMAM</name>
<protein>
    <recommendedName>
        <fullName evidence="5">DNA repair protein RAD50</fullName>
    </recommendedName>
</protein>
<evidence type="ECO:0000256" key="5">
    <source>
        <dbReference type="ARBA" id="ARBA00017893"/>
    </source>
</evidence>
<evidence type="ECO:0000256" key="6">
    <source>
        <dbReference type="ARBA" id="ARBA00022454"/>
    </source>
</evidence>
<comment type="similarity">
    <text evidence="4">Belongs to the SMC family. RAD50 subfamily.</text>
</comment>
<keyword evidence="23" id="KW-1185">Reference proteome</keyword>
<evidence type="ECO:0000256" key="3">
    <source>
        <dbReference type="ARBA" id="ARBA00004286"/>
    </source>
</evidence>
<evidence type="ECO:0000256" key="18">
    <source>
        <dbReference type="ARBA" id="ARBA00049360"/>
    </source>
</evidence>
<keyword evidence="9" id="KW-0227">DNA damage</keyword>
<gene>
    <name evidence="22" type="primary">RAD50-L1</name>
    <name evidence="22" type="ORF">Hamer_G005253</name>
</gene>
<organism evidence="22 23">
    <name type="scientific">Homarus americanus</name>
    <name type="common">American lobster</name>
    <dbReference type="NCBI Taxonomy" id="6706"/>
    <lineage>
        <taxon>Eukaryota</taxon>
        <taxon>Metazoa</taxon>
        <taxon>Ecdysozoa</taxon>
        <taxon>Arthropoda</taxon>
        <taxon>Crustacea</taxon>
        <taxon>Multicrustacea</taxon>
        <taxon>Malacostraca</taxon>
        <taxon>Eumalacostraca</taxon>
        <taxon>Eucarida</taxon>
        <taxon>Decapoda</taxon>
        <taxon>Pleocyemata</taxon>
        <taxon>Astacidea</taxon>
        <taxon>Nephropoidea</taxon>
        <taxon>Nephropidae</taxon>
        <taxon>Homarus</taxon>
    </lineage>
</organism>
<dbReference type="PANTHER" id="PTHR18867">
    <property type="entry name" value="RAD50"/>
    <property type="match status" value="1"/>
</dbReference>
<feature type="domain" description="Rad50/SbcC-type AAA" evidence="21">
    <location>
        <begin position="6"/>
        <end position="236"/>
    </location>
</feature>
<keyword evidence="11" id="KW-0862">Zinc</keyword>
<evidence type="ECO:0000313" key="23">
    <source>
        <dbReference type="Proteomes" id="UP000747542"/>
    </source>
</evidence>
<evidence type="ECO:0000256" key="4">
    <source>
        <dbReference type="ARBA" id="ARBA00009439"/>
    </source>
</evidence>
<reference evidence="22" key="1">
    <citation type="journal article" date="2021" name="Sci. Adv.">
        <title>The American lobster genome reveals insights on longevity, neural, and immune adaptations.</title>
        <authorList>
            <person name="Polinski J.M."/>
            <person name="Zimin A.V."/>
            <person name="Clark K.F."/>
            <person name="Kohn A.B."/>
            <person name="Sadowski N."/>
            <person name="Timp W."/>
            <person name="Ptitsyn A."/>
            <person name="Khanna P."/>
            <person name="Romanova D.Y."/>
            <person name="Williams P."/>
            <person name="Greenwood S.J."/>
            <person name="Moroz L.L."/>
            <person name="Walt D.R."/>
            <person name="Bodnar A.G."/>
        </authorList>
    </citation>
    <scope>NUCLEOTIDE SEQUENCE</scope>
    <source>
        <strain evidence="22">GMGI-L3</strain>
    </source>
</reference>
<evidence type="ECO:0000256" key="1">
    <source>
        <dbReference type="ARBA" id="ARBA00001947"/>
    </source>
</evidence>
<dbReference type="GO" id="GO:0051880">
    <property type="term" value="F:G-quadruplex DNA binding"/>
    <property type="evidence" value="ECO:0007669"/>
    <property type="project" value="TreeGrafter"/>
</dbReference>
<evidence type="ECO:0000256" key="8">
    <source>
        <dbReference type="ARBA" id="ARBA00022741"/>
    </source>
</evidence>
<evidence type="ECO:0000256" key="14">
    <source>
        <dbReference type="ARBA" id="ARBA00023054"/>
    </source>
</evidence>
<keyword evidence="13" id="KW-0460">Magnesium</keyword>
<evidence type="ECO:0000259" key="21">
    <source>
        <dbReference type="Pfam" id="PF13476"/>
    </source>
</evidence>
<keyword evidence="12" id="KW-0067">ATP-binding</keyword>
<evidence type="ECO:0000256" key="15">
    <source>
        <dbReference type="ARBA" id="ARBA00023204"/>
    </source>
</evidence>
<comment type="cofactor">
    <cofactor evidence="1">
        <name>Zn(2+)</name>
        <dbReference type="ChEBI" id="CHEBI:29105"/>
    </cofactor>
</comment>
<accession>A0A8J5K3P0</accession>
<comment type="catalytic activity">
    <reaction evidence="18">
        <text>ATP + H2O = ADP + phosphate + H(+)</text>
        <dbReference type="Rhea" id="RHEA:13065"/>
        <dbReference type="ChEBI" id="CHEBI:15377"/>
        <dbReference type="ChEBI" id="CHEBI:15378"/>
        <dbReference type="ChEBI" id="CHEBI:30616"/>
        <dbReference type="ChEBI" id="CHEBI:43474"/>
        <dbReference type="ChEBI" id="CHEBI:456216"/>
    </reaction>
</comment>
<evidence type="ECO:0000256" key="13">
    <source>
        <dbReference type="ARBA" id="ARBA00022842"/>
    </source>
</evidence>
<dbReference type="InterPro" id="IPR013134">
    <property type="entry name" value="Zn_hook_RAD50"/>
</dbReference>
<dbReference type="Proteomes" id="UP000747542">
    <property type="component" value="Unassembled WGS sequence"/>
</dbReference>
<dbReference type="GO" id="GO:0043047">
    <property type="term" value="F:single-stranded telomeric DNA binding"/>
    <property type="evidence" value="ECO:0007669"/>
    <property type="project" value="TreeGrafter"/>
</dbReference>
<dbReference type="EMBL" id="JAHLQT010021845">
    <property type="protein sequence ID" value="KAG7166953.1"/>
    <property type="molecule type" value="Genomic_DNA"/>
</dbReference>
<dbReference type="GO" id="GO:0007004">
    <property type="term" value="P:telomere maintenance via telomerase"/>
    <property type="evidence" value="ECO:0007669"/>
    <property type="project" value="TreeGrafter"/>
</dbReference>
<dbReference type="GO" id="GO:0000794">
    <property type="term" value="C:condensed nuclear chromosome"/>
    <property type="evidence" value="ECO:0007669"/>
    <property type="project" value="TreeGrafter"/>
</dbReference>
<evidence type="ECO:0000256" key="7">
    <source>
        <dbReference type="ARBA" id="ARBA00022723"/>
    </source>
</evidence>
<dbReference type="InterPro" id="IPR027417">
    <property type="entry name" value="P-loop_NTPase"/>
</dbReference>
<dbReference type="GO" id="GO:0000722">
    <property type="term" value="P:telomere maintenance via recombination"/>
    <property type="evidence" value="ECO:0007669"/>
    <property type="project" value="TreeGrafter"/>
</dbReference>
<keyword evidence="16" id="KW-0539">Nucleus</keyword>
<keyword evidence="8" id="KW-0547">Nucleotide-binding</keyword>
<dbReference type="GO" id="GO:0016887">
    <property type="term" value="F:ATP hydrolysis activity"/>
    <property type="evidence" value="ECO:0007669"/>
    <property type="project" value="InterPro"/>
</dbReference>
<sequence>MAQIDRLGIQGIRSFGPEEARTINFLKPLTLILGQNGCGKTTIIESLKYISTGEVPPGCGRGASFVHDPKMAKESSVRGQVKLRFTDARGKVIVSTRSLVATQKPKSLECKTLDATMIWKQPDGSDVTLSSRCAEFNASMTAALGVSKAILNNVIFCHQEDSNWPLDEGKKVKDKFDEIFNATKYIKCLETIRKLRADMKGKIKNMKDILFELKKWKDEANRKRVELKTSEEKQTNIITEKETLTTEMKPIVQRLKHISTIEADIGRIREELSGKQYQLKSLRKTQEELRATLTEQLKCSDEELYRMIQDFQRDLALKETEQRRVESSLSGLEREVQKNQMDVARTVRQQGELEAAHNRHKNYVQRRDAQMIGLVEEFTFSEFLGVQNFKDEQADSVLNQLLKVIEDERASIMVKKQEFEKEEVRTQREIDGLRSKEAALDHDIKNKGKQLEETAKQLRQVKHTLKRNESELSAANLDDIKAELTQVEEMISAEESKLDVKKVVEDIDGGKKTRREIEHKLDDIKRVVAKMNRQAEARSQYDIHVKEKKELENKIEYLKRKHTDELEHLLGEVPDENIKNKVDACTTNLNERGDLSSSITVLNRFTERLKQRDCCPLCHRDFSTKDELDEKVSSVPGKLKMVQEKLIKEDRQHDQMIQLKPQRDQANRVRAELVKIRSQMDAEVSELEKVGVELESKTELMEITQGDEETARMIQPDVFTIEQHLRKVKYLKDQIDDLQGALGSADGGMSMEEAMGCQSELEEELRKCQSKVEGLQEHLQEHKERLQSLKDRKLRLSTKELNLRTKLQETEKLKEDISRLDQDRTRLEEEREQAQVNAMWEKHRSVNELQKNIVFYVRGGEEERLKERRQQVASLQEKAAALELDKKSLEEQNRKIQKEISNQKERKRSLDDEKKIRDKEAEAKLLEQNIKGLEDSIQGLDYESIVSEKYHLNEDWHKMQTKRAALEGRLEEIAKNIRLLENDLGRKEIRDAEKNYKVKYVEMKCMDLAADDLNKYYKALDTAIMRFHSDKMNSINGIIRELWRTTYKGNDIDYIEIKTTDGVESQGADKRRIYNYRVVMIKNEIEMDMRGRCSAGQKVLASLIIRLALAETFSSNCGILALDEPTTNLDRENVVALSLALLNIVERLHIRLRNFQLIIITHDTDFLERMTHNQYLDNYYLVSRNERGLSEISSHNPNTL</sequence>
<dbReference type="GO" id="GO:0030870">
    <property type="term" value="C:Mre11 complex"/>
    <property type="evidence" value="ECO:0007669"/>
    <property type="project" value="TreeGrafter"/>
</dbReference>
<keyword evidence="14 19" id="KW-0175">Coiled coil</keyword>
<evidence type="ECO:0000313" key="22">
    <source>
        <dbReference type="EMBL" id="KAG7166953.1"/>
    </source>
</evidence>
<evidence type="ECO:0000256" key="16">
    <source>
        <dbReference type="ARBA" id="ARBA00023242"/>
    </source>
</evidence>
<keyword evidence="6" id="KW-0158">Chromosome</keyword>
<evidence type="ECO:0000256" key="9">
    <source>
        <dbReference type="ARBA" id="ARBA00022763"/>
    </source>
</evidence>
<proteinExistence type="inferred from homology"/>
<dbReference type="GO" id="GO:0070192">
    <property type="term" value="P:chromosome organization involved in meiotic cell cycle"/>
    <property type="evidence" value="ECO:0007669"/>
    <property type="project" value="TreeGrafter"/>
</dbReference>
<feature type="coiled-coil region" evidence="19">
    <location>
        <begin position="402"/>
        <end position="568"/>
    </location>
</feature>
<dbReference type="GO" id="GO:0046872">
    <property type="term" value="F:metal ion binding"/>
    <property type="evidence" value="ECO:0007669"/>
    <property type="project" value="UniProtKB-KW"/>
</dbReference>
<dbReference type="GO" id="GO:0005524">
    <property type="term" value="F:ATP binding"/>
    <property type="evidence" value="ECO:0007669"/>
    <property type="project" value="UniProtKB-KW"/>
</dbReference>
<dbReference type="GO" id="GO:0006302">
    <property type="term" value="P:double-strand break repair"/>
    <property type="evidence" value="ECO:0007669"/>
    <property type="project" value="InterPro"/>
</dbReference>
<dbReference type="Gene3D" id="3.40.50.300">
    <property type="entry name" value="P-loop containing nucleotide triphosphate hydrolases"/>
    <property type="match status" value="2"/>
</dbReference>
<feature type="coiled-coil region" evidence="19">
    <location>
        <begin position="721"/>
        <end position="990"/>
    </location>
</feature>
<dbReference type="AlphaFoldDB" id="A0A8J5K3P0"/>
<evidence type="ECO:0000256" key="2">
    <source>
        <dbReference type="ARBA" id="ARBA00004123"/>
    </source>
</evidence>
<evidence type="ECO:0000259" key="20">
    <source>
        <dbReference type="Pfam" id="PF04423"/>
    </source>
</evidence>
<evidence type="ECO:0000256" key="12">
    <source>
        <dbReference type="ARBA" id="ARBA00022840"/>
    </source>
</evidence>
<evidence type="ECO:0000256" key="10">
    <source>
        <dbReference type="ARBA" id="ARBA00022801"/>
    </source>
</evidence>
<evidence type="ECO:0000256" key="11">
    <source>
        <dbReference type="ARBA" id="ARBA00022833"/>
    </source>
</evidence>
<keyword evidence="17" id="KW-0469">Meiosis</keyword>
<feature type="domain" description="Zinc-hook" evidence="20">
    <location>
        <begin position="596"/>
        <end position="626"/>
    </location>
</feature>
<dbReference type="FunFam" id="3.40.50.300:FF:000593">
    <property type="entry name" value="DNA repair protein RAD50"/>
    <property type="match status" value="1"/>
</dbReference>
<keyword evidence="7" id="KW-0479">Metal-binding</keyword>
<evidence type="ECO:0000256" key="17">
    <source>
        <dbReference type="ARBA" id="ARBA00023254"/>
    </source>
</evidence>
<dbReference type="Pfam" id="PF13476">
    <property type="entry name" value="AAA_23"/>
    <property type="match status" value="1"/>
</dbReference>
<dbReference type="GO" id="GO:0003691">
    <property type="term" value="F:double-stranded telomeric DNA binding"/>
    <property type="evidence" value="ECO:0007669"/>
    <property type="project" value="TreeGrafter"/>
</dbReference>
<dbReference type="PANTHER" id="PTHR18867:SF12">
    <property type="entry name" value="DNA REPAIR PROTEIN RAD50"/>
    <property type="match status" value="1"/>
</dbReference>
<keyword evidence="10" id="KW-0378">Hydrolase</keyword>
<evidence type="ECO:0000256" key="19">
    <source>
        <dbReference type="SAM" id="Coils"/>
    </source>
</evidence>
<comment type="caution">
    <text evidence="22">The sequence shown here is derived from an EMBL/GenBank/DDBJ whole genome shotgun (WGS) entry which is preliminary data.</text>
</comment>
<dbReference type="InterPro" id="IPR038729">
    <property type="entry name" value="Rad50/SbcC_AAA"/>
</dbReference>
<dbReference type="SUPFAM" id="SSF52540">
    <property type="entry name" value="P-loop containing nucleoside triphosphate hydrolases"/>
    <property type="match status" value="2"/>
</dbReference>